<keyword evidence="5 8" id="KW-0812">Transmembrane</keyword>
<dbReference type="PANTHER" id="PTHR30294:SF29">
    <property type="entry name" value="MULTIDRUG ABC TRANSPORTER PERMEASE YBHS-RELATED"/>
    <property type="match status" value="1"/>
</dbReference>
<evidence type="ECO:0000313" key="11">
    <source>
        <dbReference type="Proteomes" id="UP000614058"/>
    </source>
</evidence>
<evidence type="ECO:0000256" key="8">
    <source>
        <dbReference type="SAM" id="Phobius"/>
    </source>
</evidence>
<dbReference type="InterPro" id="IPR013525">
    <property type="entry name" value="ABC2_TM"/>
</dbReference>
<gene>
    <name evidence="10" type="ORF">JDW22_08340</name>
</gene>
<feature type="transmembrane region" description="Helical" evidence="8">
    <location>
        <begin position="235"/>
        <end position="256"/>
    </location>
</feature>
<comment type="similarity">
    <text evidence="2">Belongs to the ABC-2 integral membrane protein family.</text>
</comment>
<keyword evidence="11" id="KW-1185">Reference proteome</keyword>
<name>A0ABS1BUL9_9NEIS</name>
<feature type="domain" description="ABC transmembrane type-2" evidence="9">
    <location>
        <begin position="136"/>
        <end position="376"/>
    </location>
</feature>
<feature type="transmembrane region" description="Helical" evidence="8">
    <location>
        <begin position="293"/>
        <end position="313"/>
    </location>
</feature>
<comment type="caution">
    <text evidence="10">The sequence shown here is derived from an EMBL/GenBank/DDBJ whole genome shotgun (WGS) entry which is preliminary data.</text>
</comment>
<feature type="transmembrane region" description="Helical" evidence="8">
    <location>
        <begin position="262"/>
        <end position="286"/>
    </location>
</feature>
<dbReference type="PANTHER" id="PTHR30294">
    <property type="entry name" value="MEMBRANE COMPONENT OF ABC TRANSPORTER YHHJ-RELATED"/>
    <property type="match status" value="1"/>
</dbReference>
<evidence type="ECO:0000256" key="1">
    <source>
        <dbReference type="ARBA" id="ARBA00004651"/>
    </source>
</evidence>
<dbReference type="InterPro" id="IPR051449">
    <property type="entry name" value="ABC-2_transporter_component"/>
</dbReference>
<evidence type="ECO:0000256" key="2">
    <source>
        <dbReference type="ARBA" id="ARBA00007783"/>
    </source>
</evidence>
<dbReference type="RefSeq" id="WP_200522630.1">
    <property type="nucleotide sequence ID" value="NZ_JAEHNZ010000002.1"/>
</dbReference>
<dbReference type="Pfam" id="PF12698">
    <property type="entry name" value="ABC2_membrane_3"/>
    <property type="match status" value="1"/>
</dbReference>
<evidence type="ECO:0000313" key="10">
    <source>
        <dbReference type="EMBL" id="MBK0396580.1"/>
    </source>
</evidence>
<dbReference type="PROSITE" id="PS51012">
    <property type="entry name" value="ABC_TM2"/>
    <property type="match status" value="1"/>
</dbReference>
<proteinExistence type="inferred from homology"/>
<keyword evidence="7 8" id="KW-0472">Membrane</keyword>
<evidence type="ECO:0000256" key="6">
    <source>
        <dbReference type="ARBA" id="ARBA00022989"/>
    </source>
</evidence>
<dbReference type="Proteomes" id="UP000614058">
    <property type="component" value="Unassembled WGS sequence"/>
</dbReference>
<feature type="transmembrane region" description="Helical" evidence="8">
    <location>
        <begin position="28"/>
        <end position="48"/>
    </location>
</feature>
<protein>
    <submittedName>
        <fullName evidence="10">ABC transporter permease</fullName>
    </submittedName>
</protein>
<evidence type="ECO:0000259" key="9">
    <source>
        <dbReference type="PROSITE" id="PS51012"/>
    </source>
</evidence>
<comment type="subcellular location">
    <subcellularLocation>
        <location evidence="1">Cell membrane</location>
        <topology evidence="1">Multi-pass membrane protein</topology>
    </subcellularLocation>
</comment>
<dbReference type="Gene3D" id="3.40.1710.10">
    <property type="entry name" value="abc type-2 transporter like domain"/>
    <property type="match status" value="1"/>
</dbReference>
<organism evidence="10 11">
    <name type="scientific">Kingella bonacorsii</name>
    <dbReference type="NCBI Taxonomy" id="2796361"/>
    <lineage>
        <taxon>Bacteria</taxon>
        <taxon>Pseudomonadati</taxon>
        <taxon>Pseudomonadota</taxon>
        <taxon>Betaproteobacteria</taxon>
        <taxon>Neisseriales</taxon>
        <taxon>Neisseriaceae</taxon>
        <taxon>Kingella</taxon>
    </lineage>
</organism>
<feature type="transmembrane region" description="Helical" evidence="8">
    <location>
        <begin position="184"/>
        <end position="206"/>
    </location>
</feature>
<evidence type="ECO:0000256" key="4">
    <source>
        <dbReference type="ARBA" id="ARBA00022475"/>
    </source>
</evidence>
<dbReference type="InterPro" id="IPR047817">
    <property type="entry name" value="ABC2_TM_bact-type"/>
</dbReference>
<keyword evidence="6 8" id="KW-1133">Transmembrane helix</keyword>
<keyword evidence="3" id="KW-0813">Transport</keyword>
<reference evidence="10 11" key="1">
    <citation type="journal article" date="2021" name="Pathogens">
        <title>Isolation and Characterization of Kingella bonacorsii sp. nov., A Novel Kingella Species Detected in a Stable Periodontitis Subject.</title>
        <authorList>
            <person name="Antezack A."/>
            <person name="Boxberger M."/>
            <person name="Rolland C."/>
            <person name="Monnet-Corti V."/>
            <person name="La Scola B."/>
        </authorList>
    </citation>
    <scope>NUCLEOTIDE SEQUENCE [LARGE SCALE GENOMIC DNA]</scope>
    <source>
        <strain evidence="10 11">Marseille-Q4569</strain>
    </source>
</reference>
<dbReference type="EMBL" id="JAEHNZ010000002">
    <property type="protein sequence ID" value="MBK0396580.1"/>
    <property type="molecule type" value="Genomic_DNA"/>
</dbReference>
<evidence type="ECO:0000256" key="5">
    <source>
        <dbReference type="ARBA" id="ARBA00022692"/>
    </source>
</evidence>
<keyword evidence="4" id="KW-1003">Cell membrane</keyword>
<evidence type="ECO:0000256" key="7">
    <source>
        <dbReference type="ARBA" id="ARBA00023136"/>
    </source>
</evidence>
<accession>A0ABS1BUL9</accession>
<sequence>MSHSLAYWFATVITFARRETKELLRDKIRLFFAALGPAIMLAAVGWAISFDVANLKFSVLDRDQSAASRHMVEYFRGSPYFKEQPPVYSLQEAEARLKSNQVVLVIDVPPDFGRSLAQGRQPEIGFYIDGTIPFNASNIQAYAQSMVQRYNLDTLKARGMDLPKAAAIVPRFLYNQDFKSMNAIVPNVLMMVLTMIPAIMTALSVVREREIGSIANLYASPASVPQYLIGKQLPYLAMGVFNFVSLSLMIVFWFGVPLKGSLLALFIGTLLHVAAATAFGLLVSAFTKSQTAAFFISAIGSVTIASNFSGLMYPVSTMSGGAYVIGVSFPASWYQRVSIGGFTKGLGVWDLGREYAMLAMFAAVFLTLACLSLQKQEK</sequence>
<feature type="transmembrane region" description="Helical" evidence="8">
    <location>
        <begin position="355"/>
        <end position="373"/>
    </location>
</feature>
<evidence type="ECO:0000256" key="3">
    <source>
        <dbReference type="ARBA" id="ARBA00022448"/>
    </source>
</evidence>